<dbReference type="PATRIC" id="fig|1503.3.peg.2194"/>
<dbReference type="STRING" id="1503.CLPU_3c03250"/>
<dbReference type="AlphaFoldDB" id="A0A0L0WDQ5"/>
<dbReference type="Proteomes" id="UP000037267">
    <property type="component" value="Unassembled WGS sequence"/>
</dbReference>
<dbReference type="Gene3D" id="3.40.50.11900">
    <property type="match status" value="1"/>
</dbReference>
<gene>
    <name evidence="2" type="ORF">CLPU_3c03250</name>
</gene>
<dbReference type="InterPro" id="IPR051805">
    <property type="entry name" value="Dehydratase_Activator_Redct"/>
</dbReference>
<name>A0A0L0WDQ5_GOTPU</name>
<dbReference type="Pfam" id="PF06050">
    <property type="entry name" value="HGD-D"/>
    <property type="match status" value="1"/>
</dbReference>
<accession>A0A0L0WDQ5</accession>
<evidence type="ECO:0000313" key="3">
    <source>
        <dbReference type="Proteomes" id="UP000037267"/>
    </source>
</evidence>
<protein>
    <recommendedName>
        <fullName evidence="1">DUF2229 domain-containing protein</fullName>
    </recommendedName>
</protein>
<dbReference type="Pfam" id="PF09989">
    <property type="entry name" value="DUF2229"/>
    <property type="match status" value="1"/>
</dbReference>
<dbReference type="OrthoDB" id="9780120at2"/>
<dbReference type="InterPro" id="IPR010327">
    <property type="entry name" value="FldB/FldC_alpha/beta"/>
</dbReference>
<dbReference type="EMBL" id="LGSS01000003">
    <property type="protein sequence ID" value="KNF09545.1"/>
    <property type="molecule type" value="Genomic_DNA"/>
</dbReference>
<dbReference type="PANTHER" id="PTHR32329">
    <property type="entry name" value="BIFUNCTIONAL PROTEIN [INCLUDES 2-HYDROXYACYL-COA DEHYDRATASE (N-TER) AND ITS ACTIVATOR DOMAIN (C_TERM)-RELATED"/>
    <property type="match status" value="1"/>
</dbReference>
<sequence>MTYKVGIPRGLLFYEYYPLWKEFFNELEVEVVLSNKTNKEILNKGVSSSVDELCLPVKAYHGHVEDLKNKVDYIFIPKIMSVQKREYTCPKILGLPEVVKNSIKELPNMIDVHINLSKNNFNIVNSVLEVGKYFTSNPYKIMRAYNKAINKYKKYNEMLVNGVNPIRALENYDKNVDFKKLKEKRDLNIMVVGHSYNIYDDYISMNTIRQLEDQNINVITPEMISLEKVNYYSKKLPKRMFWTFGRRIVGAAFNAIEENLVDGIIYISSFGCGLDSILVEIVQRESRRFGMPFTLLTIDEHSGQAGVNTRIEAFVDMIKWRERNEDNFSTHG</sequence>
<proteinExistence type="predicted"/>
<reference evidence="3" key="1">
    <citation type="submission" date="2015-07" db="EMBL/GenBank/DDBJ databases">
        <title>Draft genome sequence of the purine-degrading Gottschalkia purinilyticum DSM 1384 (formerly Clostridium purinilyticum).</title>
        <authorList>
            <person name="Poehlein A."/>
            <person name="Schiel-Bengelsdorf B."/>
            <person name="Bengelsdorf F.R."/>
            <person name="Daniel R."/>
            <person name="Duerre P."/>
        </authorList>
    </citation>
    <scope>NUCLEOTIDE SEQUENCE [LARGE SCALE GENOMIC DNA]</scope>
    <source>
        <strain evidence="3">DSM 1384</strain>
    </source>
</reference>
<dbReference type="RefSeq" id="WP_050354516.1">
    <property type="nucleotide sequence ID" value="NZ_LGSS01000003.1"/>
</dbReference>
<comment type="caution">
    <text evidence="2">The sequence shown here is derived from an EMBL/GenBank/DDBJ whole genome shotgun (WGS) entry which is preliminary data.</text>
</comment>
<dbReference type="InterPro" id="IPR018709">
    <property type="entry name" value="CoA_activase_DUF2229"/>
</dbReference>
<evidence type="ECO:0000259" key="1">
    <source>
        <dbReference type="Pfam" id="PF09989"/>
    </source>
</evidence>
<dbReference type="PANTHER" id="PTHR32329:SF2">
    <property type="entry name" value="BIFUNCTIONAL PROTEIN [INCLUDES 2-HYDROXYACYL-COA DEHYDRATASE (N-TER) AND ITS ACTIVATOR DOMAIN (C_TERM)"/>
    <property type="match status" value="1"/>
</dbReference>
<feature type="domain" description="DUF2229" evidence="1">
    <location>
        <begin position="4"/>
        <end position="224"/>
    </location>
</feature>
<keyword evidence="3" id="KW-1185">Reference proteome</keyword>
<organism evidence="2 3">
    <name type="scientific">Gottschalkia purinilytica</name>
    <name type="common">Clostridium purinilyticum</name>
    <dbReference type="NCBI Taxonomy" id="1503"/>
    <lineage>
        <taxon>Bacteria</taxon>
        <taxon>Bacillati</taxon>
        <taxon>Bacillota</taxon>
        <taxon>Tissierellia</taxon>
        <taxon>Tissierellales</taxon>
        <taxon>Gottschalkiaceae</taxon>
        <taxon>Gottschalkia</taxon>
    </lineage>
</organism>
<evidence type="ECO:0000313" key="2">
    <source>
        <dbReference type="EMBL" id="KNF09545.1"/>
    </source>
</evidence>